<gene>
    <name evidence="3" type="ORF">ATANTOWER_013322</name>
</gene>
<dbReference type="InterPro" id="IPR013761">
    <property type="entry name" value="SAM/pointed_sf"/>
</dbReference>
<feature type="compositionally biased region" description="Pro residues" evidence="1">
    <location>
        <begin position="221"/>
        <end position="233"/>
    </location>
</feature>
<feature type="domain" description="SAM" evidence="2">
    <location>
        <begin position="391"/>
        <end position="442"/>
    </location>
</feature>
<dbReference type="InterPro" id="IPR036871">
    <property type="entry name" value="PX_dom_sf"/>
</dbReference>
<accession>A0ABU7BLB3</accession>
<feature type="region of interest" description="Disordered" evidence="1">
    <location>
        <begin position="73"/>
        <end position="120"/>
    </location>
</feature>
<evidence type="ECO:0000259" key="2">
    <source>
        <dbReference type="Pfam" id="PF00536"/>
    </source>
</evidence>
<evidence type="ECO:0000313" key="4">
    <source>
        <dbReference type="Proteomes" id="UP001345963"/>
    </source>
</evidence>
<feature type="region of interest" description="Disordered" evidence="1">
    <location>
        <begin position="291"/>
        <end position="389"/>
    </location>
</feature>
<protein>
    <recommendedName>
        <fullName evidence="2">SAM domain-containing protein</fullName>
    </recommendedName>
</protein>
<dbReference type="Proteomes" id="UP001345963">
    <property type="component" value="Unassembled WGS sequence"/>
</dbReference>
<evidence type="ECO:0000256" key="1">
    <source>
        <dbReference type="SAM" id="MobiDB-lite"/>
    </source>
</evidence>
<organism evidence="3 4">
    <name type="scientific">Ataeniobius toweri</name>
    <dbReference type="NCBI Taxonomy" id="208326"/>
    <lineage>
        <taxon>Eukaryota</taxon>
        <taxon>Metazoa</taxon>
        <taxon>Chordata</taxon>
        <taxon>Craniata</taxon>
        <taxon>Vertebrata</taxon>
        <taxon>Euteleostomi</taxon>
        <taxon>Actinopterygii</taxon>
        <taxon>Neopterygii</taxon>
        <taxon>Teleostei</taxon>
        <taxon>Neoteleostei</taxon>
        <taxon>Acanthomorphata</taxon>
        <taxon>Ovalentaria</taxon>
        <taxon>Atherinomorphae</taxon>
        <taxon>Cyprinodontiformes</taxon>
        <taxon>Goodeidae</taxon>
        <taxon>Ataeniobius</taxon>
    </lineage>
</organism>
<proteinExistence type="predicted"/>
<sequence length="473" mass="51601">MCSTTYLWIIQASKEGGETAAEPGSDGAAVCYAQPHHHQTISMPQASLPPSASTLPNASATYLPTCCWHKNQTREASPGSGPPSGTASGHEEQELRSPPATHPQIQDTPTRSHQEKAGKAVIKRVVLRRVTHKSENGSEYLFEVGRSDGFTSSVVRTQQEVAELTSQLSQVFPDDGLEKFLPQSLEVDTRCLPALPSHVLRHHTVQLFFTSNRPLSSNCPLSPPSARIPPPSSFPSSPGASTCPLTSSSNTSCMVQYRGANRAVYRVASVQPVVSTHSSVLTRSLPHLSSLMSPPIPPPQHTPLPPSMPPLPSRSSAAGGGDTSSSLVHSQPHSYPQPLQHHLHPQTSVQPSTQSLHPSHSQQVPHSHSLPRSQSHPAQLAQSQPNTPEQNGILDWLRKLRLHKYYPVFKQLTMEEFLALTEEDLNKYDLTQGAKKKLKTQLELQKSAESKPVHEFPLSVSCFRSQHQQLSSQ</sequence>
<feature type="compositionally biased region" description="Polar residues" evidence="1">
    <location>
        <begin position="239"/>
        <end position="249"/>
    </location>
</feature>
<dbReference type="SUPFAM" id="SSF64268">
    <property type="entry name" value="PX domain"/>
    <property type="match status" value="1"/>
</dbReference>
<feature type="compositionally biased region" description="Pro residues" evidence="1">
    <location>
        <begin position="294"/>
        <end position="312"/>
    </location>
</feature>
<feature type="compositionally biased region" description="Low complexity" evidence="1">
    <location>
        <begin position="354"/>
        <end position="371"/>
    </location>
</feature>
<comment type="caution">
    <text evidence="3">The sequence shown here is derived from an EMBL/GenBank/DDBJ whole genome shotgun (WGS) entry which is preliminary data.</text>
</comment>
<feature type="compositionally biased region" description="Polar residues" evidence="1">
    <location>
        <begin position="372"/>
        <end position="389"/>
    </location>
</feature>
<dbReference type="SUPFAM" id="SSF47769">
    <property type="entry name" value="SAM/Pointed domain"/>
    <property type="match status" value="1"/>
</dbReference>
<name>A0ABU7BLB3_9TELE</name>
<feature type="region of interest" description="Disordered" evidence="1">
    <location>
        <begin position="219"/>
        <end position="249"/>
    </location>
</feature>
<reference evidence="3 4" key="1">
    <citation type="submission" date="2021-07" db="EMBL/GenBank/DDBJ databases">
        <authorList>
            <person name="Palmer J.M."/>
        </authorList>
    </citation>
    <scope>NUCLEOTIDE SEQUENCE [LARGE SCALE GENOMIC DNA]</scope>
    <source>
        <strain evidence="3 4">AT_MEX2019</strain>
        <tissue evidence="3">Muscle</tissue>
    </source>
</reference>
<keyword evidence="4" id="KW-1185">Reference proteome</keyword>
<dbReference type="Gene3D" id="1.10.150.50">
    <property type="entry name" value="Transcription Factor, Ets-1"/>
    <property type="match status" value="1"/>
</dbReference>
<dbReference type="Pfam" id="PF00536">
    <property type="entry name" value="SAM_1"/>
    <property type="match status" value="1"/>
</dbReference>
<dbReference type="PANTHER" id="PTHR16195">
    <property type="entry name" value="ZINC FINGER CCHC DOMAIN CONTAINING PROTEIN"/>
    <property type="match status" value="1"/>
</dbReference>
<dbReference type="PANTHER" id="PTHR16195:SF16">
    <property type="entry name" value="ZINC FINGER CCHC DOMAIN-CONTAINING PROTEIN 14"/>
    <property type="match status" value="1"/>
</dbReference>
<feature type="non-terminal residue" evidence="3">
    <location>
        <position position="473"/>
    </location>
</feature>
<dbReference type="EMBL" id="JAHUTI010059289">
    <property type="protein sequence ID" value="MED6250865.1"/>
    <property type="molecule type" value="Genomic_DNA"/>
</dbReference>
<dbReference type="InterPro" id="IPR001660">
    <property type="entry name" value="SAM"/>
</dbReference>
<dbReference type="InterPro" id="IPR042344">
    <property type="entry name" value="ZCCHC14"/>
</dbReference>
<evidence type="ECO:0000313" key="3">
    <source>
        <dbReference type="EMBL" id="MED6250865.1"/>
    </source>
</evidence>